<accession>A0A8K0RZU2</accession>
<evidence type="ECO:0000313" key="2">
    <source>
        <dbReference type="EMBL" id="KAH7250988.1"/>
    </source>
</evidence>
<dbReference type="EMBL" id="JAGPXF010000003">
    <property type="protein sequence ID" value="KAH7250988.1"/>
    <property type="molecule type" value="Genomic_DNA"/>
</dbReference>
<keyword evidence="1 2" id="KW-0808">Transferase</keyword>
<keyword evidence="3" id="KW-1185">Reference proteome</keyword>
<dbReference type="GO" id="GO:0044550">
    <property type="term" value="P:secondary metabolite biosynthetic process"/>
    <property type="evidence" value="ECO:0007669"/>
    <property type="project" value="TreeGrafter"/>
</dbReference>
<dbReference type="Proteomes" id="UP000813427">
    <property type="component" value="Unassembled WGS sequence"/>
</dbReference>
<dbReference type="Gene3D" id="3.30.559.10">
    <property type="entry name" value="Chloramphenicol acetyltransferase-like domain"/>
    <property type="match status" value="2"/>
</dbReference>
<dbReference type="Pfam" id="PF02458">
    <property type="entry name" value="Transferase"/>
    <property type="match status" value="1"/>
</dbReference>
<dbReference type="InterPro" id="IPR023213">
    <property type="entry name" value="CAT-like_dom_sf"/>
</dbReference>
<comment type="caution">
    <text evidence="2">The sequence shown here is derived from an EMBL/GenBank/DDBJ whole genome shotgun (WGS) entry which is preliminary data.</text>
</comment>
<dbReference type="OrthoDB" id="1862401at2759"/>
<organism evidence="2 3">
    <name type="scientific">Fusarium tricinctum</name>
    <dbReference type="NCBI Taxonomy" id="61284"/>
    <lineage>
        <taxon>Eukaryota</taxon>
        <taxon>Fungi</taxon>
        <taxon>Dikarya</taxon>
        <taxon>Ascomycota</taxon>
        <taxon>Pezizomycotina</taxon>
        <taxon>Sordariomycetes</taxon>
        <taxon>Hypocreomycetidae</taxon>
        <taxon>Hypocreales</taxon>
        <taxon>Nectriaceae</taxon>
        <taxon>Fusarium</taxon>
        <taxon>Fusarium tricinctum species complex</taxon>
    </lineage>
</organism>
<evidence type="ECO:0000256" key="1">
    <source>
        <dbReference type="ARBA" id="ARBA00022679"/>
    </source>
</evidence>
<name>A0A8K0RZU2_9HYPO</name>
<gene>
    <name evidence="2" type="ORF">BKA59DRAFT_394118</name>
</gene>
<evidence type="ECO:0000313" key="3">
    <source>
        <dbReference type="Proteomes" id="UP000813427"/>
    </source>
</evidence>
<dbReference type="InterPro" id="IPR050317">
    <property type="entry name" value="Plant_Fungal_Acyltransferase"/>
</dbReference>
<dbReference type="AlphaFoldDB" id="A0A8K0RZU2"/>
<dbReference type="PANTHER" id="PTHR31642">
    <property type="entry name" value="TRICHOTHECENE 3-O-ACETYLTRANSFERASE"/>
    <property type="match status" value="1"/>
</dbReference>
<sequence>MAPARIESSVVDLSENIPTKTLLTEPVVTALPDLAPPTLPTEKIGPPGYVRTLLHFELSDDYDSEKLTSILKAAYTSFKENTPIAGCELVPTPTYAQDGGLQLRYYGDEIDYDFVAKDLRDSDFPSHAELKRRNFPASVLKPDLVCQRGQGGEWPTPGQRIPNTLMQVNFIKGGLILNISFFHAYIDGTTIYKFTEIFSEHVRKAQGLTITNPVEIPMEDRAKLFKASGGCSGAAEDHPEYLELPFTPEGAPPKLAAPMAHGHVFYFSPEKLEELKEAASPANSKLFKGNKEMSSFISTTDALTALIWRCTMLAQHAGEKPTGTSMVGLALDCRRRTNQTIHKHTIGNILGFAPAVMDIESVLKEDDVSLADIALVVRGAVTKSNNYLDSVGAFIERLENTSRIVPAFFLDMPGNHSLFSSWREFPFYELQWGPALGGRTEALRLPSTGVTHTMQILLPSRPEAGAGIEAFVGTENSAMEGLLNNPLWKQYAQAPESA</sequence>
<proteinExistence type="predicted"/>
<dbReference type="PANTHER" id="PTHR31642:SF310">
    <property type="entry name" value="FATTY ALCOHOL:CAFFEOYL-COA ACYLTRANSFERASE"/>
    <property type="match status" value="1"/>
</dbReference>
<reference evidence="2" key="1">
    <citation type="journal article" date="2021" name="Nat. Commun.">
        <title>Genetic determinants of endophytism in the Arabidopsis root mycobiome.</title>
        <authorList>
            <person name="Mesny F."/>
            <person name="Miyauchi S."/>
            <person name="Thiergart T."/>
            <person name="Pickel B."/>
            <person name="Atanasova L."/>
            <person name="Karlsson M."/>
            <person name="Huettel B."/>
            <person name="Barry K.W."/>
            <person name="Haridas S."/>
            <person name="Chen C."/>
            <person name="Bauer D."/>
            <person name="Andreopoulos W."/>
            <person name="Pangilinan J."/>
            <person name="LaButti K."/>
            <person name="Riley R."/>
            <person name="Lipzen A."/>
            <person name="Clum A."/>
            <person name="Drula E."/>
            <person name="Henrissat B."/>
            <person name="Kohler A."/>
            <person name="Grigoriev I.V."/>
            <person name="Martin F.M."/>
            <person name="Hacquard S."/>
        </authorList>
    </citation>
    <scope>NUCLEOTIDE SEQUENCE</scope>
    <source>
        <strain evidence="2">MPI-SDFR-AT-0068</strain>
    </source>
</reference>
<dbReference type="GO" id="GO:0016747">
    <property type="term" value="F:acyltransferase activity, transferring groups other than amino-acyl groups"/>
    <property type="evidence" value="ECO:0007669"/>
    <property type="project" value="TreeGrafter"/>
</dbReference>
<protein>
    <submittedName>
        <fullName evidence="2">Transferase family-domain-containing protein</fullName>
    </submittedName>
</protein>